<dbReference type="EMBL" id="BOPV01000001">
    <property type="protein sequence ID" value="GIL37916.1"/>
    <property type="molecule type" value="Genomic_DNA"/>
</dbReference>
<comment type="caution">
    <text evidence="1">The sequence shown here is derived from an EMBL/GenBank/DDBJ whole genome shotgun (WGS) entry which is preliminary data.</text>
</comment>
<accession>A0A8S8X9U0</accession>
<proteinExistence type="predicted"/>
<dbReference type="AlphaFoldDB" id="A0A8S8X9U0"/>
<dbReference type="RefSeq" id="WP_420240820.1">
    <property type="nucleotide sequence ID" value="NZ_BOPV01000001.1"/>
</dbReference>
<organism evidence="1 2">
    <name type="scientific">Roseiterribacter gracilis</name>
    <dbReference type="NCBI Taxonomy" id="2812848"/>
    <lineage>
        <taxon>Bacteria</taxon>
        <taxon>Pseudomonadati</taxon>
        <taxon>Pseudomonadota</taxon>
        <taxon>Alphaproteobacteria</taxon>
        <taxon>Rhodospirillales</taxon>
        <taxon>Roseiterribacteraceae</taxon>
        <taxon>Roseiterribacter</taxon>
    </lineage>
</organism>
<gene>
    <name evidence="1" type="ORF">TMPK1_01530</name>
</gene>
<sequence>MSGINFDLSSATNLKAIPAIVALKSQKLQGDALASLVGDALENSKKIAQSAVAAASGGRGQLLDIHV</sequence>
<name>A0A8S8X9U0_9PROT</name>
<evidence type="ECO:0000313" key="2">
    <source>
        <dbReference type="Proteomes" id="UP000681075"/>
    </source>
</evidence>
<evidence type="ECO:0008006" key="3">
    <source>
        <dbReference type="Google" id="ProtNLM"/>
    </source>
</evidence>
<protein>
    <recommendedName>
        <fullName evidence="3">Motility protein</fullName>
    </recommendedName>
</protein>
<dbReference type="Proteomes" id="UP000681075">
    <property type="component" value="Unassembled WGS sequence"/>
</dbReference>
<keyword evidence="2" id="KW-1185">Reference proteome</keyword>
<reference evidence="1" key="1">
    <citation type="submission" date="2021-02" db="EMBL/GenBank/DDBJ databases">
        <title>Genome sequence of Rhodospirillales sp. strain TMPK1 isolated from soil.</title>
        <authorList>
            <person name="Nakai R."/>
            <person name="Kusada H."/>
            <person name="Tamaki H."/>
        </authorList>
    </citation>
    <scope>NUCLEOTIDE SEQUENCE</scope>
    <source>
        <strain evidence="1">TMPK1</strain>
    </source>
</reference>
<evidence type="ECO:0000313" key="1">
    <source>
        <dbReference type="EMBL" id="GIL37916.1"/>
    </source>
</evidence>